<dbReference type="Proteomes" id="UP000607653">
    <property type="component" value="Unassembled WGS sequence"/>
</dbReference>
<dbReference type="AlphaFoldDB" id="A0A822XN17"/>
<dbReference type="InterPro" id="IPR021109">
    <property type="entry name" value="Peptidase_aspartic_dom_sf"/>
</dbReference>
<dbReference type="EMBL" id="DUZY01000001">
    <property type="protein sequence ID" value="DAD20591.1"/>
    <property type="molecule type" value="Genomic_DNA"/>
</dbReference>
<reference evidence="1 2" key="1">
    <citation type="journal article" date="2020" name="Mol. Biol. Evol.">
        <title>Distinct Expression and Methylation Patterns for Genes with Different Fates following a Single Whole-Genome Duplication in Flowering Plants.</title>
        <authorList>
            <person name="Shi T."/>
            <person name="Rahmani R.S."/>
            <person name="Gugger P.F."/>
            <person name="Wang M."/>
            <person name="Li H."/>
            <person name="Zhang Y."/>
            <person name="Li Z."/>
            <person name="Wang Q."/>
            <person name="Van de Peer Y."/>
            <person name="Marchal K."/>
            <person name="Chen J."/>
        </authorList>
    </citation>
    <scope>NUCLEOTIDE SEQUENCE [LARGE SCALE GENOMIC DNA]</scope>
    <source>
        <tissue evidence="1">Leaf</tissue>
    </source>
</reference>
<dbReference type="SUPFAM" id="SSF50630">
    <property type="entry name" value="Acid proteases"/>
    <property type="match status" value="1"/>
</dbReference>
<evidence type="ECO:0000313" key="2">
    <source>
        <dbReference type="Proteomes" id="UP000607653"/>
    </source>
</evidence>
<organism evidence="1 2">
    <name type="scientific">Nelumbo nucifera</name>
    <name type="common">Sacred lotus</name>
    <dbReference type="NCBI Taxonomy" id="4432"/>
    <lineage>
        <taxon>Eukaryota</taxon>
        <taxon>Viridiplantae</taxon>
        <taxon>Streptophyta</taxon>
        <taxon>Embryophyta</taxon>
        <taxon>Tracheophyta</taxon>
        <taxon>Spermatophyta</taxon>
        <taxon>Magnoliopsida</taxon>
        <taxon>Proteales</taxon>
        <taxon>Nelumbonaceae</taxon>
        <taxon>Nelumbo</taxon>
    </lineage>
</organism>
<dbReference type="PANTHER" id="PTHR15503:SF22">
    <property type="entry name" value="TRANSPOSON TY3-I GAG POLYPROTEIN"/>
    <property type="match status" value="1"/>
</dbReference>
<keyword evidence="2" id="KW-1185">Reference proteome</keyword>
<dbReference type="InterPro" id="IPR032567">
    <property type="entry name" value="RTL1-rel"/>
</dbReference>
<dbReference type="PANTHER" id="PTHR15503">
    <property type="entry name" value="LDOC1 RELATED"/>
    <property type="match status" value="1"/>
</dbReference>
<name>A0A822XN17_NELNU</name>
<evidence type="ECO:0000313" key="1">
    <source>
        <dbReference type="EMBL" id="DAD20591.1"/>
    </source>
</evidence>
<proteinExistence type="predicted"/>
<gene>
    <name evidence="1" type="ORF">HUJ06_022054</name>
</gene>
<accession>A0A822XN17</accession>
<protein>
    <submittedName>
        <fullName evidence="1">Uncharacterized protein</fullName>
    </submittedName>
</protein>
<dbReference type="Pfam" id="PF08284">
    <property type="entry name" value="RVP_2"/>
    <property type="match status" value="1"/>
</dbReference>
<comment type="caution">
    <text evidence="1">The sequence shown here is derived from an EMBL/GenBank/DDBJ whole genome shotgun (WGS) entry which is preliminary data.</text>
</comment>
<sequence>MRLLGRIGKHPLHILVDSGSTHNFLDPCLAQKANITPTLDQKFEVVVANGENLIGNGVYLGVAIQVQGTIITADFFLLALTGYDAVLGTHWLKTLGPVQWDFNTMSLQFSDKQGTHILKGTEQQEAQEIDSIQWVVSNAHQVYLLQMVGQIVTQEISNPCMKIDKILTEFSDVFEEPAGLPPTRGYEHAINLKEGTSPINVRPYR</sequence>
<dbReference type="CDD" id="cd00303">
    <property type="entry name" value="retropepsin_like"/>
    <property type="match status" value="1"/>
</dbReference>
<dbReference type="Gene3D" id="2.40.70.10">
    <property type="entry name" value="Acid Proteases"/>
    <property type="match status" value="1"/>
</dbReference>